<evidence type="ECO:0000256" key="6">
    <source>
        <dbReference type="ARBA" id="ARBA00023125"/>
    </source>
</evidence>
<protein>
    <recommendedName>
        <fullName evidence="9">CXXC-type zinc finger protein 1</fullName>
    </recommendedName>
</protein>
<evidence type="ECO:0000256" key="4">
    <source>
        <dbReference type="ARBA" id="ARBA00022833"/>
    </source>
</evidence>
<evidence type="ECO:0000256" key="3">
    <source>
        <dbReference type="ARBA" id="ARBA00022771"/>
    </source>
</evidence>
<keyword evidence="2" id="KW-0479">Metal-binding</keyword>
<evidence type="ECO:0000256" key="7">
    <source>
        <dbReference type="ARBA" id="ARBA00023163"/>
    </source>
</evidence>
<feature type="compositionally biased region" description="Low complexity" evidence="11">
    <location>
        <begin position="27"/>
        <end position="38"/>
    </location>
</feature>
<dbReference type="InterPro" id="IPR022056">
    <property type="entry name" value="CpG-bd_C"/>
</dbReference>
<keyword evidence="4" id="KW-0862">Zinc</keyword>
<organism evidence="13 14">
    <name type="scientific">Cichlidogyrus casuarinus</name>
    <dbReference type="NCBI Taxonomy" id="1844966"/>
    <lineage>
        <taxon>Eukaryota</taxon>
        <taxon>Metazoa</taxon>
        <taxon>Spiralia</taxon>
        <taxon>Lophotrochozoa</taxon>
        <taxon>Platyhelminthes</taxon>
        <taxon>Monogenea</taxon>
        <taxon>Monopisthocotylea</taxon>
        <taxon>Dactylogyridea</taxon>
        <taxon>Ancyrocephalidae</taxon>
        <taxon>Cichlidogyrus</taxon>
    </lineage>
</organism>
<evidence type="ECO:0000256" key="9">
    <source>
        <dbReference type="ARBA" id="ARBA00023828"/>
    </source>
</evidence>
<evidence type="ECO:0000259" key="12">
    <source>
        <dbReference type="Pfam" id="PF12269"/>
    </source>
</evidence>
<feature type="domain" description="CpG binding protein C-terminal" evidence="12">
    <location>
        <begin position="153"/>
        <end position="386"/>
    </location>
</feature>
<dbReference type="Pfam" id="PF12269">
    <property type="entry name" value="CpG_bind_C"/>
    <property type="match status" value="1"/>
</dbReference>
<keyword evidence="7" id="KW-0804">Transcription</keyword>
<dbReference type="GO" id="GO:0005634">
    <property type="term" value="C:nucleus"/>
    <property type="evidence" value="ECO:0007669"/>
    <property type="project" value="UniProtKB-SubCell"/>
</dbReference>
<reference evidence="13 14" key="1">
    <citation type="submission" date="2024-11" db="EMBL/GenBank/DDBJ databases">
        <title>Adaptive evolution of stress response genes in parasites aligns with host niche diversity.</title>
        <authorList>
            <person name="Hahn C."/>
            <person name="Resl P."/>
        </authorList>
    </citation>
    <scope>NUCLEOTIDE SEQUENCE [LARGE SCALE GENOMIC DNA]</scope>
    <source>
        <strain evidence="13">EGGRZ-B1_66</strain>
        <tissue evidence="13">Body</tissue>
    </source>
</reference>
<comment type="subcellular location">
    <subcellularLocation>
        <location evidence="1">Nucleus</location>
    </subcellularLocation>
</comment>
<gene>
    <name evidence="13" type="ORF">Ciccas_001279</name>
</gene>
<feature type="coiled-coil region" evidence="10">
    <location>
        <begin position="159"/>
        <end position="200"/>
    </location>
</feature>
<keyword evidence="6" id="KW-0238">DNA-binding</keyword>
<dbReference type="AlphaFoldDB" id="A0ABD2QKG4"/>
<feature type="region of interest" description="Disordered" evidence="11">
    <location>
        <begin position="1"/>
        <end position="86"/>
    </location>
</feature>
<evidence type="ECO:0000313" key="13">
    <source>
        <dbReference type="EMBL" id="KAL3320033.1"/>
    </source>
</evidence>
<comment type="caution">
    <text evidence="13">The sequence shown here is derived from an EMBL/GenBank/DDBJ whole genome shotgun (WGS) entry which is preliminary data.</text>
</comment>
<evidence type="ECO:0000256" key="5">
    <source>
        <dbReference type="ARBA" id="ARBA00023015"/>
    </source>
</evidence>
<dbReference type="GO" id="GO:0003677">
    <property type="term" value="F:DNA binding"/>
    <property type="evidence" value="ECO:0007669"/>
    <property type="project" value="UniProtKB-KW"/>
</dbReference>
<keyword evidence="5" id="KW-0805">Transcription regulation</keyword>
<dbReference type="PANTHER" id="PTHR46174">
    <property type="entry name" value="CXXC-TYPE ZINC FINGER PROTEIN 1"/>
    <property type="match status" value="1"/>
</dbReference>
<keyword evidence="14" id="KW-1185">Reference proteome</keyword>
<evidence type="ECO:0000313" key="14">
    <source>
        <dbReference type="Proteomes" id="UP001626550"/>
    </source>
</evidence>
<dbReference type="InterPro" id="IPR037869">
    <property type="entry name" value="Spp1/CFP1"/>
</dbReference>
<evidence type="ECO:0000256" key="10">
    <source>
        <dbReference type="SAM" id="Coils"/>
    </source>
</evidence>
<evidence type="ECO:0000256" key="11">
    <source>
        <dbReference type="SAM" id="MobiDB-lite"/>
    </source>
</evidence>
<evidence type="ECO:0000256" key="8">
    <source>
        <dbReference type="ARBA" id="ARBA00023242"/>
    </source>
</evidence>
<dbReference type="EMBL" id="JBJKFK010000081">
    <property type="protein sequence ID" value="KAL3320033.1"/>
    <property type="molecule type" value="Genomic_DNA"/>
</dbReference>
<feature type="compositionally biased region" description="Basic residues" evidence="11">
    <location>
        <begin position="46"/>
        <end position="71"/>
    </location>
</feature>
<evidence type="ECO:0000256" key="1">
    <source>
        <dbReference type="ARBA" id="ARBA00004123"/>
    </source>
</evidence>
<dbReference type="PANTHER" id="PTHR46174:SF1">
    <property type="entry name" value="CXXC-TYPE ZINC FINGER PROTEIN 1"/>
    <property type="match status" value="1"/>
</dbReference>
<evidence type="ECO:0000256" key="2">
    <source>
        <dbReference type="ARBA" id="ARBA00022723"/>
    </source>
</evidence>
<keyword evidence="10" id="KW-0175">Coiled coil</keyword>
<keyword evidence="3" id="KW-0863">Zinc-finger</keyword>
<name>A0ABD2QKG4_9PLAT</name>
<dbReference type="Proteomes" id="UP001626550">
    <property type="component" value="Unassembled WGS sequence"/>
</dbReference>
<dbReference type="GO" id="GO:0008270">
    <property type="term" value="F:zinc ion binding"/>
    <property type="evidence" value="ECO:0007669"/>
    <property type="project" value="UniProtKB-KW"/>
</dbReference>
<accession>A0ABD2QKG4</accession>
<sequence length="409" mass="47597">MRDTSESVSNFENESSDDLRPRKQIRNSNAYYEESSASDSDEWFSRPRKKASRQTTTKKHVKKNHPKKQARQKQTSPQLPDELEPYPIPEILTRGPRQCIGPGCINPVYEYDTKYCSKDCGLKLALKRLEILLPQSLGIDDTPESLEAGLMRLSKSSAENADEHRLKNLTEDKHKVENKLIQLEEEHQKLNAIIAQARNFKPNPEEMEASLKNDCREADRIEQQLCIICCSEINMRHALRHMERCFQKMEGSTIFCASQKEQSIGTPLFCDNFDPQAKAYCKRLRVVCEHYKDPKLPVNTPCGYPLSDKLFDAAVDRFCATPREKCTCHFGWERRRRAQIDLQRYRNVGFYLLTHKAQLIRMDELLQEEQKIRRNKAQRFSVLGILLHSVKEHKPQRLKEESPTSHFSM</sequence>
<keyword evidence="8" id="KW-0539">Nucleus</keyword>
<proteinExistence type="predicted"/>
<feature type="compositionally biased region" description="Low complexity" evidence="11">
    <location>
        <begin position="1"/>
        <end position="13"/>
    </location>
</feature>